<keyword evidence="1" id="KW-0496">Mitochondrion</keyword>
<reference evidence="1" key="1">
    <citation type="submission" date="2013-05" db="EMBL/GenBank/DDBJ databases">
        <authorList>
            <person name="Pfeiffer I."/>
            <person name="Hegedusova E."/>
            <person name="Brejova B."/>
            <person name="Nosek J."/>
        </authorList>
    </citation>
    <scope>NUCLEOTIDE SEQUENCE</scope>
    <source>
        <strain evidence="1">NRRL Y-27736</strain>
    </source>
</reference>
<geneLocation type="mitochondrion" evidence="1"/>
<dbReference type="RefSeq" id="YP_008475257.1">
    <property type="nucleotide sequence ID" value="NC_022174.1"/>
</dbReference>
<dbReference type="EMBL" id="KF017572">
    <property type="protein sequence ID" value="AGS44584.1"/>
    <property type="molecule type" value="Genomic_DNA"/>
</dbReference>
<dbReference type="GeneID" id="16695289"/>
<sequence>MEVSWLSKGSWDGQSLAPLSLRSTMTALPVKSSLARPEGGHVSAYLTGPSIPQSSQFTFKVSSVYDEMSSHWLRSTHALESMLMSPTEGRASAIYATPMLLG</sequence>
<proteinExistence type="predicted"/>
<accession>S5TFD9</accession>
<dbReference type="AlphaFoldDB" id="S5TFD9"/>
<dbReference type="EMBL" id="KF017572">
    <property type="protein sequence ID" value="AGS44585.1"/>
    <property type="molecule type" value="Genomic_DNA"/>
</dbReference>
<dbReference type="RefSeq" id="YP_008475265.1">
    <property type="nucleotide sequence ID" value="NC_022174.1"/>
</dbReference>
<evidence type="ECO:0000313" key="1">
    <source>
        <dbReference type="EMBL" id="AGS44584.1"/>
    </source>
</evidence>
<name>S5TFD9_9ASCO</name>
<organism evidence="1">
    <name type="scientific">Candida gigantensis</name>
    <dbReference type="NCBI Taxonomy" id="271359"/>
    <lineage>
        <taxon>Eukaryota</taxon>
        <taxon>Fungi</taxon>
        <taxon>Dikarya</taxon>
        <taxon>Ascomycota</taxon>
        <taxon>Saccharomycotina</taxon>
        <taxon>Pichiomycetes</taxon>
        <taxon>Debaryomycetaceae</taxon>
        <taxon>Candida/Lodderomyces clade</taxon>
        <taxon>Candida</taxon>
    </lineage>
</organism>
<gene>
    <name evidence="1" type="primary">orf102</name>
</gene>
<protein>
    <submittedName>
        <fullName evidence="1">Uncharacterized protein</fullName>
    </submittedName>
</protein>
<dbReference type="GeneID" id="16695265"/>